<protein>
    <recommendedName>
        <fullName evidence="4">COP9 signalosome complex subunit 2</fullName>
    </recommendedName>
</protein>
<evidence type="ECO:0000256" key="2">
    <source>
        <dbReference type="ARBA" id="ARBA00004496"/>
    </source>
</evidence>
<dbReference type="EMBL" id="AP014957">
    <property type="protein sequence ID" value="BAS71581.1"/>
    <property type="molecule type" value="Genomic_DNA"/>
</dbReference>
<dbReference type="SMART" id="SM00088">
    <property type="entry name" value="PINT"/>
    <property type="match status" value="1"/>
</dbReference>
<dbReference type="PROSITE" id="PS50250">
    <property type="entry name" value="PCI"/>
    <property type="match status" value="1"/>
</dbReference>
<keyword evidence="10" id="KW-1185">Reference proteome</keyword>
<evidence type="ECO:0000313" key="9">
    <source>
        <dbReference type="EMBL" id="BAS71581.1"/>
    </source>
</evidence>
<dbReference type="Pfam" id="PF25983">
    <property type="entry name" value="COPS2_C"/>
    <property type="match status" value="1"/>
</dbReference>
<sequence length="112" mass="13353">SNRRTIMDDPFIRNYIEDLLKNIRTQVLLKLIKPYTRIRIPFISQELNFPEKDVEQLLVSLILDNRIQGHIDQVNKLLERGDRSKGMRKYQAIDKWNTQLKNIYQTVSNRVG</sequence>
<evidence type="ECO:0000256" key="5">
    <source>
        <dbReference type="ARBA" id="ARBA00022490"/>
    </source>
</evidence>
<feature type="domain" description="PCI" evidence="8">
    <location>
        <begin position="1"/>
        <end position="85"/>
    </location>
</feature>
<reference evidence="9 10" key="2">
    <citation type="journal article" date="2013" name="Plant Cell Physiol.">
        <title>Rice Annotation Project Database (RAP-DB): an integrative and interactive database for rice genomics.</title>
        <authorList>
            <person name="Sakai H."/>
            <person name="Lee S.S."/>
            <person name="Tanaka T."/>
            <person name="Numa H."/>
            <person name="Kim J."/>
            <person name="Kawahara Y."/>
            <person name="Wakimoto H."/>
            <person name="Yang C.C."/>
            <person name="Iwamoto M."/>
            <person name="Abe T."/>
            <person name="Yamada Y."/>
            <person name="Muto A."/>
            <person name="Inokuchi H."/>
            <person name="Ikemura T."/>
            <person name="Matsumoto T."/>
            <person name="Sasaki T."/>
            <person name="Itoh T."/>
        </authorList>
    </citation>
    <scope>NUCLEOTIDE SEQUENCE [LARGE SCALE GENOMIC DNA]</scope>
    <source>
        <strain evidence="10">cv. Nipponbare</strain>
    </source>
</reference>
<dbReference type="InterPro" id="IPR058796">
    <property type="entry name" value="COPS2_C"/>
</dbReference>
<feature type="non-terminal residue" evidence="9">
    <location>
        <position position="1"/>
    </location>
</feature>
<dbReference type="Pfam" id="PF01399">
    <property type="entry name" value="PCI"/>
    <property type="match status" value="1"/>
</dbReference>
<evidence type="ECO:0007829" key="11">
    <source>
        <dbReference type="PeptideAtlas" id="A0A0P0V1K9"/>
    </source>
</evidence>
<comment type="similarity">
    <text evidence="3">Belongs to the CSN2 family.</text>
</comment>
<dbReference type="InterPro" id="IPR000717">
    <property type="entry name" value="PCI_dom"/>
</dbReference>
<keyword evidence="6" id="KW-0736">Signalosome</keyword>
<keyword evidence="5" id="KW-0963">Cytoplasm</keyword>
<reference evidence="10" key="1">
    <citation type="journal article" date="2005" name="Nature">
        <title>The map-based sequence of the rice genome.</title>
        <authorList>
            <consortium name="International rice genome sequencing project (IRGSP)"/>
            <person name="Matsumoto T."/>
            <person name="Wu J."/>
            <person name="Kanamori H."/>
            <person name="Katayose Y."/>
            <person name="Fujisawa M."/>
            <person name="Namiki N."/>
            <person name="Mizuno H."/>
            <person name="Yamamoto K."/>
            <person name="Antonio B.A."/>
            <person name="Baba T."/>
            <person name="Sakata K."/>
            <person name="Nagamura Y."/>
            <person name="Aoki H."/>
            <person name="Arikawa K."/>
            <person name="Arita K."/>
            <person name="Bito T."/>
            <person name="Chiden Y."/>
            <person name="Fujitsuka N."/>
            <person name="Fukunaka R."/>
            <person name="Hamada M."/>
            <person name="Harada C."/>
            <person name="Hayashi A."/>
            <person name="Hijishita S."/>
            <person name="Honda M."/>
            <person name="Hosokawa S."/>
            <person name="Ichikawa Y."/>
            <person name="Idonuma A."/>
            <person name="Iijima M."/>
            <person name="Ikeda M."/>
            <person name="Ikeno M."/>
            <person name="Ito K."/>
            <person name="Ito S."/>
            <person name="Ito T."/>
            <person name="Ito Y."/>
            <person name="Ito Y."/>
            <person name="Iwabuchi A."/>
            <person name="Kamiya K."/>
            <person name="Karasawa W."/>
            <person name="Kurita K."/>
            <person name="Katagiri S."/>
            <person name="Kikuta A."/>
            <person name="Kobayashi H."/>
            <person name="Kobayashi N."/>
            <person name="Machita K."/>
            <person name="Maehara T."/>
            <person name="Masukawa M."/>
            <person name="Mizubayashi T."/>
            <person name="Mukai Y."/>
            <person name="Nagasaki H."/>
            <person name="Nagata Y."/>
            <person name="Naito S."/>
            <person name="Nakashima M."/>
            <person name="Nakama Y."/>
            <person name="Nakamichi Y."/>
            <person name="Nakamura M."/>
            <person name="Meguro A."/>
            <person name="Negishi M."/>
            <person name="Ohta I."/>
            <person name="Ohta T."/>
            <person name="Okamoto M."/>
            <person name="Ono N."/>
            <person name="Saji S."/>
            <person name="Sakaguchi M."/>
            <person name="Sakai K."/>
            <person name="Shibata M."/>
            <person name="Shimokawa T."/>
            <person name="Song J."/>
            <person name="Takazaki Y."/>
            <person name="Terasawa K."/>
            <person name="Tsugane M."/>
            <person name="Tsuji K."/>
            <person name="Ueda S."/>
            <person name="Waki K."/>
            <person name="Yamagata H."/>
            <person name="Yamamoto M."/>
            <person name="Yamamoto S."/>
            <person name="Yamane H."/>
            <person name="Yoshiki S."/>
            <person name="Yoshihara R."/>
            <person name="Yukawa K."/>
            <person name="Zhong H."/>
            <person name="Yano M."/>
            <person name="Yuan Q."/>
            <person name="Ouyang S."/>
            <person name="Liu J."/>
            <person name="Jones K.M."/>
            <person name="Gansberger K."/>
            <person name="Moffat K."/>
            <person name="Hill J."/>
            <person name="Bera J."/>
            <person name="Fadrosh D."/>
            <person name="Jin S."/>
            <person name="Johri S."/>
            <person name="Kim M."/>
            <person name="Overton L."/>
            <person name="Reardon M."/>
            <person name="Tsitrin T."/>
            <person name="Vuong H."/>
            <person name="Weaver B."/>
            <person name="Ciecko A."/>
            <person name="Tallon L."/>
            <person name="Jackson J."/>
            <person name="Pai G."/>
            <person name="Aken S.V."/>
            <person name="Utterback T."/>
            <person name="Reidmuller S."/>
            <person name="Feldblyum T."/>
            <person name="Hsiao J."/>
            <person name="Zismann V."/>
            <person name="Iobst S."/>
            <person name="de Vazeille A.R."/>
            <person name="Buell C.R."/>
            <person name="Ying K."/>
            <person name="Li Y."/>
            <person name="Lu T."/>
            <person name="Huang Y."/>
            <person name="Zhao Q."/>
            <person name="Feng Q."/>
            <person name="Zhang L."/>
            <person name="Zhu J."/>
            <person name="Weng Q."/>
            <person name="Mu J."/>
            <person name="Lu Y."/>
            <person name="Fan D."/>
            <person name="Liu Y."/>
            <person name="Guan J."/>
            <person name="Zhang Y."/>
            <person name="Yu S."/>
            <person name="Liu X."/>
            <person name="Zhang Y."/>
            <person name="Hong G."/>
            <person name="Han B."/>
            <person name="Choisne N."/>
            <person name="Demange N."/>
            <person name="Orjeda G."/>
            <person name="Samain S."/>
            <person name="Cattolico L."/>
            <person name="Pelletier E."/>
            <person name="Couloux A."/>
            <person name="Segurens B."/>
            <person name="Wincker P."/>
            <person name="D'Hont A."/>
            <person name="Scarpelli C."/>
            <person name="Weissenbach J."/>
            <person name="Salanoubat M."/>
            <person name="Quetier F."/>
            <person name="Yu Y."/>
            <person name="Kim H.R."/>
            <person name="Rambo T."/>
            <person name="Currie J."/>
            <person name="Collura K."/>
            <person name="Luo M."/>
            <person name="Yang T."/>
            <person name="Ammiraju J.S.S."/>
            <person name="Engler F."/>
            <person name="Soderlund C."/>
            <person name="Wing R.A."/>
            <person name="Palmer L.E."/>
            <person name="de la Bastide M."/>
            <person name="Spiegel L."/>
            <person name="Nascimento L."/>
            <person name="Zutavern T."/>
            <person name="O'Shaughnessy A."/>
            <person name="Dike S."/>
            <person name="Dedhia N."/>
            <person name="Preston R."/>
            <person name="Balija V."/>
            <person name="McCombie W.R."/>
            <person name="Chow T."/>
            <person name="Chen H."/>
            <person name="Chung M."/>
            <person name="Chen C."/>
            <person name="Shaw J."/>
            <person name="Wu H."/>
            <person name="Hsiao K."/>
            <person name="Chao Y."/>
            <person name="Chu M."/>
            <person name="Cheng C."/>
            <person name="Hour A."/>
            <person name="Lee P."/>
            <person name="Lin S."/>
            <person name="Lin Y."/>
            <person name="Liou J."/>
            <person name="Liu S."/>
            <person name="Hsing Y."/>
            <person name="Raghuvanshi S."/>
            <person name="Mohanty A."/>
            <person name="Bharti A.K."/>
            <person name="Gaur A."/>
            <person name="Gupta V."/>
            <person name="Kumar D."/>
            <person name="Ravi V."/>
            <person name="Vij S."/>
            <person name="Kapur A."/>
            <person name="Khurana P."/>
            <person name="Khurana P."/>
            <person name="Khurana J.P."/>
            <person name="Tyagi A.K."/>
            <person name="Gaikwad K."/>
            <person name="Singh A."/>
            <person name="Dalal V."/>
            <person name="Srivastava S."/>
            <person name="Dixit A."/>
            <person name="Pal A.K."/>
            <person name="Ghazi I.A."/>
            <person name="Yadav M."/>
            <person name="Pandit A."/>
            <person name="Bhargava A."/>
            <person name="Sureshbabu K."/>
            <person name="Batra K."/>
            <person name="Sharma T.R."/>
            <person name="Mohapatra T."/>
            <person name="Singh N.K."/>
            <person name="Messing J."/>
            <person name="Nelson A.B."/>
            <person name="Fuks G."/>
            <person name="Kavchok S."/>
            <person name="Keizer G."/>
            <person name="Linton E."/>
            <person name="Llaca V."/>
            <person name="Song R."/>
            <person name="Tanyolac B."/>
            <person name="Young S."/>
            <person name="Ho-Il K."/>
            <person name="Hahn J.H."/>
            <person name="Sangsakoo G."/>
            <person name="Vanavichit A."/>
            <person name="de Mattos Luiz.A.T."/>
            <person name="Zimmer P.D."/>
            <person name="Malone G."/>
            <person name="Dellagostin O."/>
            <person name="de Oliveira A.C."/>
            <person name="Bevan M."/>
            <person name="Bancroft I."/>
            <person name="Minx P."/>
            <person name="Cordum H."/>
            <person name="Wilson R."/>
            <person name="Cheng Z."/>
            <person name="Jin W."/>
            <person name="Jiang J."/>
            <person name="Leong S.A."/>
            <person name="Iwama H."/>
            <person name="Gojobori T."/>
            <person name="Itoh T."/>
            <person name="Niimura Y."/>
            <person name="Fujii Y."/>
            <person name="Habara T."/>
            <person name="Sakai H."/>
            <person name="Sato Y."/>
            <person name="Wilson G."/>
            <person name="Kumar K."/>
            <person name="McCouch S."/>
            <person name="Juretic N."/>
            <person name="Hoen D."/>
            <person name="Wright S."/>
            <person name="Bruskiewich R."/>
            <person name="Bureau T."/>
            <person name="Miyao A."/>
            <person name="Hirochika H."/>
            <person name="Nishikawa T."/>
            <person name="Kadowaki K."/>
            <person name="Sugiura M."/>
            <person name="Burr B."/>
            <person name="Sasaki T."/>
        </authorList>
    </citation>
    <scope>NUCLEOTIDE SEQUENCE [LARGE SCALE GENOMIC DNA]</scope>
    <source>
        <strain evidence="10">cv. Nipponbare</strain>
    </source>
</reference>
<dbReference type="PANTHER" id="PTHR10678">
    <property type="entry name" value="26S PROTEASOME NON-ATPASE REGULATORY SUBUNIT 11/COP9 SIGNALOSOME COMPLEX SUBUNIT 2"/>
    <property type="match status" value="1"/>
</dbReference>
<evidence type="ECO:0000256" key="1">
    <source>
        <dbReference type="ARBA" id="ARBA00004123"/>
    </source>
</evidence>
<evidence type="ECO:0000256" key="6">
    <source>
        <dbReference type="ARBA" id="ARBA00022790"/>
    </source>
</evidence>
<evidence type="ECO:0000256" key="7">
    <source>
        <dbReference type="ARBA" id="ARBA00023242"/>
    </source>
</evidence>
<organism evidence="9 10">
    <name type="scientific">Oryza sativa subsp. japonica</name>
    <name type="common">Rice</name>
    <dbReference type="NCBI Taxonomy" id="39947"/>
    <lineage>
        <taxon>Eukaryota</taxon>
        <taxon>Viridiplantae</taxon>
        <taxon>Streptophyta</taxon>
        <taxon>Embryophyta</taxon>
        <taxon>Tracheophyta</taxon>
        <taxon>Spermatophyta</taxon>
        <taxon>Magnoliopsida</taxon>
        <taxon>Liliopsida</taxon>
        <taxon>Poales</taxon>
        <taxon>Poaceae</taxon>
        <taxon>BOP clade</taxon>
        <taxon>Oryzoideae</taxon>
        <taxon>Oryzeae</taxon>
        <taxon>Oryzinae</taxon>
        <taxon>Oryza</taxon>
        <taxon>Oryza sativa</taxon>
    </lineage>
</organism>
<keyword evidence="7" id="KW-0539">Nucleus</keyword>
<proteinExistence type="evidence at protein level"/>
<dbReference type="InterPro" id="IPR050871">
    <property type="entry name" value="26S_Proteasome/COP9_Components"/>
</dbReference>
<evidence type="ECO:0000313" key="10">
    <source>
        <dbReference type="Proteomes" id="UP000059680"/>
    </source>
</evidence>
<dbReference type="ExpressionAtlas" id="A0A0P0V1K9">
    <property type="expression patterns" value="baseline and differential"/>
</dbReference>
<gene>
    <name evidence="9" type="ordered locus">Os01g0279200</name>
    <name evidence="9" type="ORF">OSNPB_010279200</name>
</gene>
<dbReference type="Proteomes" id="UP000059680">
    <property type="component" value="Chromosome 1"/>
</dbReference>
<dbReference type="Gene3D" id="1.25.40.570">
    <property type="match status" value="1"/>
</dbReference>
<dbReference type="Gramene" id="Os01t0279200-03">
    <property type="protein sequence ID" value="Os01t0279200-03"/>
    <property type="gene ID" value="Os01g0279200"/>
</dbReference>
<dbReference type="InterPro" id="IPR036390">
    <property type="entry name" value="WH_DNA-bd_sf"/>
</dbReference>
<reference evidence="9 10" key="3">
    <citation type="journal article" date="2013" name="Rice">
        <title>Improvement of the Oryza sativa Nipponbare reference genome using next generation sequence and optical map data.</title>
        <authorList>
            <person name="Kawahara Y."/>
            <person name="de la Bastide M."/>
            <person name="Hamilton J.P."/>
            <person name="Kanamori H."/>
            <person name="McCombie W.R."/>
            <person name="Ouyang S."/>
            <person name="Schwartz D.C."/>
            <person name="Tanaka T."/>
            <person name="Wu J."/>
            <person name="Zhou S."/>
            <person name="Childs K.L."/>
            <person name="Davidson R.M."/>
            <person name="Lin H."/>
            <person name="Quesada-Ocampo L."/>
            <person name="Vaillancourt B."/>
            <person name="Sakai H."/>
            <person name="Lee S.S."/>
            <person name="Kim J."/>
            <person name="Numa H."/>
            <person name="Itoh T."/>
            <person name="Buell C.R."/>
            <person name="Matsumoto T."/>
        </authorList>
    </citation>
    <scope>NUCLEOTIDE SEQUENCE [LARGE SCALE GENOMIC DNA]</scope>
    <source>
        <strain evidence="10">cv. Nipponbare</strain>
    </source>
</reference>
<evidence type="ECO:0000259" key="8">
    <source>
        <dbReference type="PROSITE" id="PS50250"/>
    </source>
</evidence>
<evidence type="ECO:0000256" key="3">
    <source>
        <dbReference type="ARBA" id="ARBA00009318"/>
    </source>
</evidence>
<accession>A0A0P0V1K9</accession>
<dbReference type="AlphaFoldDB" id="A0A0P0V1K9"/>
<evidence type="ECO:0007829" key="12">
    <source>
        <dbReference type="ProteomicsDB" id="A0A0P0V1K9"/>
    </source>
</evidence>
<evidence type="ECO:0000256" key="4">
    <source>
        <dbReference type="ARBA" id="ARBA00014879"/>
    </source>
</evidence>
<keyword evidence="11 12" id="KW-1267">Proteomics identification</keyword>
<name>A0A0P0V1K9_ORYSJ</name>
<comment type="subcellular location">
    <subcellularLocation>
        <location evidence="2">Cytoplasm</location>
    </subcellularLocation>
    <subcellularLocation>
        <location evidence="1">Nucleus</location>
    </subcellularLocation>
</comment>
<dbReference type="SUPFAM" id="SSF46785">
    <property type="entry name" value="Winged helix' DNA-binding domain"/>
    <property type="match status" value="1"/>
</dbReference>